<dbReference type="AlphaFoldDB" id="A0A1G2R3S5"/>
<sequence>MKTTNKTLLVLALGILTFSLFPDLAHESYGKQGSSLTQTPGFEELVSPQGSTLLPIASPSGSNRVVRTVSVVVTAYSSTTWQTDDSPLITASGTNVREGIVAANFLPIGTKIKLPELYGDKIFVVEDRMHPRQKYVVDIWFPSYSEALNFGAKYTKIQVIEG</sequence>
<protein>
    <recommendedName>
        <fullName evidence="3">3D domain-containing protein</fullName>
    </recommendedName>
</protein>
<dbReference type="CDD" id="cd22784">
    <property type="entry name" value="DPBB_MltA_YuiC-like"/>
    <property type="match status" value="1"/>
</dbReference>
<comment type="caution">
    <text evidence="1">The sequence shown here is derived from an EMBL/GenBank/DDBJ whole genome shotgun (WGS) entry which is preliminary data.</text>
</comment>
<accession>A0A1G2R3S5</accession>
<name>A0A1G2R3S5_9BACT</name>
<evidence type="ECO:0000313" key="1">
    <source>
        <dbReference type="EMBL" id="OHA67029.1"/>
    </source>
</evidence>
<dbReference type="STRING" id="1802451.A3C82_01060"/>
<dbReference type="Proteomes" id="UP000176901">
    <property type="component" value="Unassembled WGS sequence"/>
</dbReference>
<organism evidence="1 2">
    <name type="scientific">Candidatus Wildermuthbacteria bacterium RIFCSPHIGHO2_02_FULL_47_12</name>
    <dbReference type="NCBI Taxonomy" id="1802451"/>
    <lineage>
        <taxon>Bacteria</taxon>
        <taxon>Candidatus Wildermuthiibacteriota</taxon>
    </lineage>
</organism>
<evidence type="ECO:0000313" key="2">
    <source>
        <dbReference type="Proteomes" id="UP000176901"/>
    </source>
</evidence>
<proteinExistence type="predicted"/>
<gene>
    <name evidence="1" type="ORF">A3C82_01060</name>
</gene>
<reference evidence="1 2" key="1">
    <citation type="journal article" date="2016" name="Nat. Commun.">
        <title>Thousands of microbial genomes shed light on interconnected biogeochemical processes in an aquifer system.</title>
        <authorList>
            <person name="Anantharaman K."/>
            <person name="Brown C.T."/>
            <person name="Hug L.A."/>
            <person name="Sharon I."/>
            <person name="Castelle C.J."/>
            <person name="Probst A.J."/>
            <person name="Thomas B.C."/>
            <person name="Singh A."/>
            <person name="Wilkins M.J."/>
            <person name="Karaoz U."/>
            <person name="Brodie E.L."/>
            <person name="Williams K.H."/>
            <person name="Hubbard S.S."/>
            <person name="Banfield J.F."/>
        </authorList>
    </citation>
    <scope>NUCLEOTIDE SEQUENCE [LARGE SCALE GENOMIC DNA]</scope>
</reference>
<evidence type="ECO:0008006" key="3">
    <source>
        <dbReference type="Google" id="ProtNLM"/>
    </source>
</evidence>
<dbReference type="EMBL" id="MHTW01000019">
    <property type="protein sequence ID" value="OHA67029.1"/>
    <property type="molecule type" value="Genomic_DNA"/>
</dbReference>